<comment type="caution">
    <text evidence="2">The sequence shown here is derived from an EMBL/GenBank/DDBJ whole genome shotgun (WGS) entry which is preliminary data.</text>
</comment>
<dbReference type="EMBL" id="JAYMYQ010000004">
    <property type="protein sequence ID" value="KAK7339553.1"/>
    <property type="molecule type" value="Genomic_DNA"/>
</dbReference>
<evidence type="ECO:0008006" key="4">
    <source>
        <dbReference type="Google" id="ProtNLM"/>
    </source>
</evidence>
<feature type="chain" id="PRO_5043050718" description="Secreted protein" evidence="1">
    <location>
        <begin position="22"/>
        <end position="70"/>
    </location>
</feature>
<evidence type="ECO:0000313" key="2">
    <source>
        <dbReference type="EMBL" id="KAK7339553.1"/>
    </source>
</evidence>
<evidence type="ECO:0000313" key="3">
    <source>
        <dbReference type="Proteomes" id="UP001367508"/>
    </source>
</evidence>
<keyword evidence="1" id="KW-0732">Signal</keyword>
<feature type="signal peptide" evidence="1">
    <location>
        <begin position="1"/>
        <end position="21"/>
    </location>
</feature>
<dbReference type="Proteomes" id="UP001367508">
    <property type="component" value="Unassembled WGS sequence"/>
</dbReference>
<name>A0AAN9LST3_CANGL</name>
<sequence>MIACILPSLQLLAAMRNGVVANKGNMSVPFPNMSLNPHQSLYTMERYCSLFSHRMISYKGLKPYNTVQNL</sequence>
<organism evidence="2 3">
    <name type="scientific">Canavalia gladiata</name>
    <name type="common">Sword bean</name>
    <name type="synonym">Dolichos gladiatus</name>
    <dbReference type="NCBI Taxonomy" id="3824"/>
    <lineage>
        <taxon>Eukaryota</taxon>
        <taxon>Viridiplantae</taxon>
        <taxon>Streptophyta</taxon>
        <taxon>Embryophyta</taxon>
        <taxon>Tracheophyta</taxon>
        <taxon>Spermatophyta</taxon>
        <taxon>Magnoliopsida</taxon>
        <taxon>eudicotyledons</taxon>
        <taxon>Gunneridae</taxon>
        <taxon>Pentapetalae</taxon>
        <taxon>rosids</taxon>
        <taxon>fabids</taxon>
        <taxon>Fabales</taxon>
        <taxon>Fabaceae</taxon>
        <taxon>Papilionoideae</taxon>
        <taxon>50 kb inversion clade</taxon>
        <taxon>NPAAA clade</taxon>
        <taxon>indigoferoid/millettioid clade</taxon>
        <taxon>Phaseoleae</taxon>
        <taxon>Canavalia</taxon>
    </lineage>
</organism>
<proteinExistence type="predicted"/>
<protein>
    <recommendedName>
        <fullName evidence="4">Secreted protein</fullName>
    </recommendedName>
</protein>
<dbReference type="AlphaFoldDB" id="A0AAN9LST3"/>
<gene>
    <name evidence="2" type="ORF">VNO77_20227</name>
</gene>
<accession>A0AAN9LST3</accession>
<keyword evidence="3" id="KW-1185">Reference proteome</keyword>
<reference evidence="2 3" key="1">
    <citation type="submission" date="2024-01" db="EMBL/GenBank/DDBJ databases">
        <title>The genomes of 5 underutilized Papilionoideae crops provide insights into root nodulation and disease resistanc.</title>
        <authorList>
            <person name="Jiang F."/>
        </authorList>
    </citation>
    <scope>NUCLEOTIDE SEQUENCE [LARGE SCALE GENOMIC DNA]</scope>
    <source>
        <strain evidence="2">LVBAO_FW01</strain>
        <tissue evidence="2">Leaves</tissue>
    </source>
</reference>
<evidence type="ECO:0000256" key="1">
    <source>
        <dbReference type="SAM" id="SignalP"/>
    </source>
</evidence>